<dbReference type="InterPro" id="IPR036179">
    <property type="entry name" value="Ig-like_dom_sf"/>
</dbReference>
<name>A0A7M7NBY1_STRPU</name>
<proteinExistence type="predicted"/>
<protein>
    <recommendedName>
        <fullName evidence="5">Ig-like domain-containing protein</fullName>
    </recommendedName>
</protein>
<feature type="domain" description="Ig-like" evidence="5">
    <location>
        <begin position="50"/>
        <end position="137"/>
    </location>
</feature>
<organism evidence="6 7">
    <name type="scientific">Strongylocentrotus purpuratus</name>
    <name type="common">Purple sea urchin</name>
    <dbReference type="NCBI Taxonomy" id="7668"/>
    <lineage>
        <taxon>Eukaryota</taxon>
        <taxon>Metazoa</taxon>
        <taxon>Echinodermata</taxon>
        <taxon>Eleutherozoa</taxon>
        <taxon>Echinozoa</taxon>
        <taxon>Echinoidea</taxon>
        <taxon>Euechinoidea</taxon>
        <taxon>Echinacea</taxon>
        <taxon>Camarodonta</taxon>
        <taxon>Echinidea</taxon>
        <taxon>Strongylocentrotidae</taxon>
        <taxon>Strongylocentrotus</taxon>
    </lineage>
</organism>
<sequence length="149" mass="16462">MFVENFSCGYNSFSKAMAFKRKSVPFWIYTCLLITLAVGADARRNEESPPRITEHPSGQSIRKNSPATLNCRAEGFPAPDLHWLKDGQPLEMKGDGHLTALSTGALFFLRVIPRVDIGVYQCVATNSLGVAYSKNASLDIACKFLNVFK</sequence>
<dbReference type="InParanoid" id="A0A7M7NBY1"/>
<dbReference type="InterPro" id="IPR007110">
    <property type="entry name" value="Ig-like_dom"/>
</dbReference>
<dbReference type="SUPFAM" id="SSF48726">
    <property type="entry name" value="Immunoglobulin"/>
    <property type="match status" value="1"/>
</dbReference>
<dbReference type="InterPro" id="IPR003599">
    <property type="entry name" value="Ig_sub"/>
</dbReference>
<dbReference type="SMART" id="SM00409">
    <property type="entry name" value="IG"/>
    <property type="match status" value="1"/>
</dbReference>
<dbReference type="OMA" id="DIACKFL"/>
<dbReference type="EnsemblMetazoa" id="XM_030978252">
    <property type="protein sequence ID" value="XP_030834112"/>
    <property type="gene ID" value="LOC115921133"/>
</dbReference>
<dbReference type="InterPro" id="IPR013783">
    <property type="entry name" value="Ig-like_fold"/>
</dbReference>
<keyword evidence="1" id="KW-0677">Repeat</keyword>
<keyword evidence="3" id="KW-0393">Immunoglobulin domain</keyword>
<feature type="region of interest" description="Disordered" evidence="4">
    <location>
        <begin position="46"/>
        <end position="65"/>
    </location>
</feature>
<dbReference type="InterPro" id="IPR003598">
    <property type="entry name" value="Ig_sub2"/>
</dbReference>
<dbReference type="GeneID" id="115921133"/>
<dbReference type="FunFam" id="2.60.40.10:FF:000189">
    <property type="entry name" value="Neogenin isoform 3"/>
    <property type="match status" value="1"/>
</dbReference>
<dbReference type="SMART" id="SM00408">
    <property type="entry name" value="IGc2"/>
    <property type="match status" value="1"/>
</dbReference>
<evidence type="ECO:0000259" key="5">
    <source>
        <dbReference type="PROSITE" id="PS50835"/>
    </source>
</evidence>
<reference evidence="6" key="2">
    <citation type="submission" date="2021-01" db="UniProtKB">
        <authorList>
            <consortium name="EnsemblMetazoa"/>
        </authorList>
    </citation>
    <scope>IDENTIFICATION</scope>
</reference>
<reference evidence="7" key="1">
    <citation type="submission" date="2015-02" db="EMBL/GenBank/DDBJ databases">
        <title>Genome sequencing for Strongylocentrotus purpuratus.</title>
        <authorList>
            <person name="Murali S."/>
            <person name="Liu Y."/>
            <person name="Vee V."/>
            <person name="English A."/>
            <person name="Wang M."/>
            <person name="Skinner E."/>
            <person name="Han Y."/>
            <person name="Muzny D.M."/>
            <person name="Worley K.C."/>
            <person name="Gibbs R.A."/>
        </authorList>
    </citation>
    <scope>NUCLEOTIDE SEQUENCE</scope>
</reference>
<evidence type="ECO:0000256" key="3">
    <source>
        <dbReference type="ARBA" id="ARBA00023319"/>
    </source>
</evidence>
<evidence type="ECO:0000256" key="4">
    <source>
        <dbReference type="SAM" id="MobiDB-lite"/>
    </source>
</evidence>
<feature type="compositionally biased region" description="Polar residues" evidence="4">
    <location>
        <begin position="56"/>
        <end position="65"/>
    </location>
</feature>
<dbReference type="PROSITE" id="PS50835">
    <property type="entry name" value="IG_LIKE"/>
    <property type="match status" value="1"/>
</dbReference>
<evidence type="ECO:0000313" key="6">
    <source>
        <dbReference type="EnsemblMetazoa" id="XP_030834112"/>
    </source>
</evidence>
<evidence type="ECO:0000313" key="7">
    <source>
        <dbReference type="Proteomes" id="UP000007110"/>
    </source>
</evidence>
<dbReference type="RefSeq" id="XP_030834112.1">
    <property type="nucleotide sequence ID" value="XM_030978252.1"/>
</dbReference>
<accession>A0A7M7NBY1</accession>
<dbReference type="Proteomes" id="UP000007110">
    <property type="component" value="Unassembled WGS sequence"/>
</dbReference>
<dbReference type="Gene3D" id="2.60.40.10">
    <property type="entry name" value="Immunoglobulins"/>
    <property type="match status" value="1"/>
</dbReference>
<keyword evidence="7" id="KW-1185">Reference proteome</keyword>
<dbReference type="OrthoDB" id="428111at2759"/>
<dbReference type="PANTHER" id="PTHR10075">
    <property type="entry name" value="BASIGIN RELATED"/>
    <property type="match status" value="1"/>
</dbReference>
<dbReference type="PANTHER" id="PTHR10075:SF103">
    <property type="entry name" value="ROUNDABOUT HOMOLOG 4"/>
    <property type="match status" value="1"/>
</dbReference>
<dbReference type="AlphaFoldDB" id="A0A7M7NBY1"/>
<evidence type="ECO:0000256" key="2">
    <source>
        <dbReference type="ARBA" id="ARBA00023157"/>
    </source>
</evidence>
<dbReference type="KEGG" id="spu:115921133"/>
<keyword evidence="2" id="KW-1015">Disulfide bond</keyword>
<dbReference type="Pfam" id="PF13927">
    <property type="entry name" value="Ig_3"/>
    <property type="match status" value="1"/>
</dbReference>
<evidence type="ECO:0000256" key="1">
    <source>
        <dbReference type="ARBA" id="ARBA00022737"/>
    </source>
</evidence>